<evidence type="ECO:0000313" key="2">
    <source>
        <dbReference type="Proteomes" id="UP000031036"/>
    </source>
</evidence>
<name>A0A0B2UPA8_TOXCA</name>
<accession>A0A0B2UPA8</accession>
<dbReference type="AlphaFoldDB" id="A0A0B2UPA8"/>
<protein>
    <submittedName>
        <fullName evidence="1">Uncharacterized protein</fullName>
    </submittedName>
</protein>
<organism evidence="1 2">
    <name type="scientific">Toxocara canis</name>
    <name type="common">Canine roundworm</name>
    <dbReference type="NCBI Taxonomy" id="6265"/>
    <lineage>
        <taxon>Eukaryota</taxon>
        <taxon>Metazoa</taxon>
        <taxon>Ecdysozoa</taxon>
        <taxon>Nematoda</taxon>
        <taxon>Chromadorea</taxon>
        <taxon>Rhabditida</taxon>
        <taxon>Spirurina</taxon>
        <taxon>Ascaridomorpha</taxon>
        <taxon>Ascaridoidea</taxon>
        <taxon>Toxocaridae</taxon>
        <taxon>Toxocara</taxon>
    </lineage>
</organism>
<evidence type="ECO:0000313" key="1">
    <source>
        <dbReference type="EMBL" id="KHN70962.1"/>
    </source>
</evidence>
<feature type="non-terminal residue" evidence="1">
    <location>
        <position position="155"/>
    </location>
</feature>
<comment type="caution">
    <text evidence="1">The sequence shown here is derived from an EMBL/GenBank/DDBJ whole genome shotgun (WGS) entry which is preliminary data.</text>
</comment>
<dbReference type="EMBL" id="JPKZ01022846">
    <property type="protein sequence ID" value="KHN70962.1"/>
    <property type="molecule type" value="Genomic_DNA"/>
</dbReference>
<keyword evidence="2" id="KW-1185">Reference proteome</keyword>
<sequence>MSFTHPLVCMHPLPLCIGTIFFARITRNSHCTVRIETGYRKHLLRQSSESILLSNNPIIPLHITLTHIMQCLSSLCETSKEFLVNFSRCLQFLTFKIFNLLFNFCQVVFLKQESLSRYAVLYVFLVNRLDCCVKANNICHVVHAAIMMHTKDRST</sequence>
<dbReference type="Proteomes" id="UP000031036">
    <property type="component" value="Unassembled WGS sequence"/>
</dbReference>
<reference evidence="1 2" key="1">
    <citation type="submission" date="2014-11" db="EMBL/GenBank/DDBJ databases">
        <title>Genetic blueprint of the zoonotic pathogen Toxocara canis.</title>
        <authorList>
            <person name="Zhu X.-Q."/>
            <person name="Korhonen P.K."/>
            <person name="Cai H."/>
            <person name="Young N.D."/>
            <person name="Nejsum P."/>
            <person name="von Samson-Himmelstjerna G."/>
            <person name="Boag P.R."/>
            <person name="Tan P."/>
            <person name="Li Q."/>
            <person name="Min J."/>
            <person name="Yang Y."/>
            <person name="Wang X."/>
            <person name="Fang X."/>
            <person name="Hall R.S."/>
            <person name="Hofmann A."/>
            <person name="Sternberg P.W."/>
            <person name="Jex A.R."/>
            <person name="Gasser R.B."/>
        </authorList>
    </citation>
    <scope>NUCLEOTIDE SEQUENCE [LARGE SCALE GENOMIC DNA]</scope>
    <source>
        <strain evidence="1">PN_DK_2014</strain>
    </source>
</reference>
<gene>
    <name evidence="1" type="ORF">Tcan_00632</name>
</gene>
<proteinExistence type="predicted"/>